<evidence type="ECO:0000256" key="1">
    <source>
        <dbReference type="ARBA" id="ARBA00004651"/>
    </source>
</evidence>
<evidence type="ECO:0000256" key="4">
    <source>
        <dbReference type="ARBA" id="ARBA00022692"/>
    </source>
</evidence>
<keyword evidence="3" id="KW-1003">Cell membrane</keyword>
<keyword evidence="7" id="KW-0997">Cell inner membrane</keyword>
<evidence type="ECO:0000256" key="6">
    <source>
        <dbReference type="ARBA" id="ARBA00023136"/>
    </source>
</evidence>
<dbReference type="RefSeq" id="WP_179915013.1">
    <property type="nucleotide sequence ID" value="NZ_JACCDE010000002.1"/>
</dbReference>
<feature type="transmembrane region" description="Helical" evidence="7">
    <location>
        <begin position="12"/>
        <end position="38"/>
    </location>
</feature>
<evidence type="ECO:0000256" key="5">
    <source>
        <dbReference type="ARBA" id="ARBA00022989"/>
    </source>
</evidence>
<gene>
    <name evidence="9" type="ORF">HZS80_02035</name>
</gene>
<comment type="subunit">
    <text evidence="7">The complex comprises the extracytoplasmic solute receptor protein and the two transmembrane proteins.</text>
</comment>
<dbReference type="Pfam" id="PF04290">
    <property type="entry name" value="DctQ"/>
    <property type="match status" value="1"/>
</dbReference>
<feature type="domain" description="Tripartite ATP-independent periplasmic transporters DctQ component" evidence="8">
    <location>
        <begin position="26"/>
        <end position="151"/>
    </location>
</feature>
<proteinExistence type="inferred from homology"/>
<comment type="caution">
    <text evidence="9">The sequence shown here is derived from an EMBL/GenBank/DDBJ whole genome shotgun (WGS) entry which is preliminary data.</text>
</comment>
<accession>A0A7Z0RWU9</accession>
<comment type="similarity">
    <text evidence="7">Belongs to the TRAP transporter small permease family.</text>
</comment>
<comment type="subcellular location">
    <subcellularLocation>
        <location evidence="7">Cell inner membrane</location>
        <topology evidence="7">Multi-pass membrane protein</topology>
    </subcellularLocation>
    <subcellularLocation>
        <location evidence="1">Cell membrane</location>
        <topology evidence="1">Multi-pass membrane protein</topology>
    </subcellularLocation>
</comment>
<feature type="transmembrane region" description="Helical" evidence="7">
    <location>
        <begin position="89"/>
        <end position="110"/>
    </location>
</feature>
<dbReference type="GO" id="GO:0022857">
    <property type="term" value="F:transmembrane transporter activity"/>
    <property type="evidence" value="ECO:0007669"/>
    <property type="project" value="UniProtKB-UniRule"/>
</dbReference>
<comment type="function">
    <text evidence="7">Part of the tripartite ATP-independent periplasmic (TRAP) transport system.</text>
</comment>
<name>A0A7Z0RWU9_9GAMM</name>
<sequence>MKKTHWLLRIFHNYLSFIMASLIFIMMIGGLVDISFRYLINKPIPGMSELMALGLGILVYGSLPLVTANNEHITVDLISWNKNRYVAPVVSFLVNVFSSLMLFTISWSIAQVAMDFASYGARSSFLEINLSMIAWVMSAMAFMCGLIFIAKSFPGKSSNQDKEKTP</sequence>
<dbReference type="Proteomes" id="UP000526892">
    <property type="component" value="Unassembled WGS sequence"/>
</dbReference>
<keyword evidence="5 7" id="KW-1133">Transmembrane helix</keyword>
<dbReference type="InterPro" id="IPR055348">
    <property type="entry name" value="DctQ"/>
</dbReference>
<evidence type="ECO:0000313" key="9">
    <source>
        <dbReference type="EMBL" id="NYS76516.1"/>
    </source>
</evidence>
<keyword evidence="4 7" id="KW-0812">Transmembrane</keyword>
<dbReference type="AlphaFoldDB" id="A0A7Z0RWU9"/>
<evidence type="ECO:0000259" key="8">
    <source>
        <dbReference type="Pfam" id="PF04290"/>
    </source>
</evidence>
<organism evidence="9 10">
    <name type="scientific">Vreelandella glaciei</name>
    <dbReference type="NCBI Taxonomy" id="186761"/>
    <lineage>
        <taxon>Bacteria</taxon>
        <taxon>Pseudomonadati</taxon>
        <taxon>Pseudomonadota</taxon>
        <taxon>Gammaproteobacteria</taxon>
        <taxon>Oceanospirillales</taxon>
        <taxon>Halomonadaceae</taxon>
        <taxon>Vreelandella</taxon>
    </lineage>
</organism>
<evidence type="ECO:0000256" key="7">
    <source>
        <dbReference type="RuleBase" id="RU369079"/>
    </source>
</evidence>
<keyword evidence="6 7" id="KW-0472">Membrane</keyword>
<protein>
    <recommendedName>
        <fullName evidence="7">TRAP transporter small permease protein</fullName>
    </recommendedName>
</protein>
<reference evidence="9 10" key="1">
    <citation type="journal article" date="2003" name="Extremophiles">
        <title>Halomonas glaciei sp. nov. isolated from fast ice of Adelie Land, Antarctica.</title>
        <authorList>
            <person name="Reddy G.S."/>
            <person name="Raghavan P.U."/>
            <person name="Sarita N.B."/>
            <person name="Prakash J.S."/>
            <person name="Nagesh N."/>
            <person name="Delille D."/>
            <person name="Shivaji S."/>
        </authorList>
    </citation>
    <scope>NUCLEOTIDE SEQUENCE [LARGE SCALE GENOMIC DNA]</scope>
    <source>
        <strain evidence="9 10">DD39</strain>
    </source>
</reference>
<keyword evidence="10" id="KW-1185">Reference proteome</keyword>
<evidence type="ECO:0000256" key="2">
    <source>
        <dbReference type="ARBA" id="ARBA00022448"/>
    </source>
</evidence>
<dbReference type="GO" id="GO:0005886">
    <property type="term" value="C:plasma membrane"/>
    <property type="evidence" value="ECO:0007669"/>
    <property type="project" value="UniProtKB-SubCell"/>
</dbReference>
<evidence type="ECO:0000256" key="3">
    <source>
        <dbReference type="ARBA" id="ARBA00022475"/>
    </source>
</evidence>
<feature type="transmembrane region" description="Helical" evidence="7">
    <location>
        <begin position="50"/>
        <end position="68"/>
    </location>
</feature>
<dbReference type="EMBL" id="JACCDE010000002">
    <property type="protein sequence ID" value="NYS76516.1"/>
    <property type="molecule type" value="Genomic_DNA"/>
</dbReference>
<keyword evidence="2 7" id="KW-0813">Transport</keyword>
<evidence type="ECO:0000313" key="10">
    <source>
        <dbReference type="Proteomes" id="UP000526892"/>
    </source>
</evidence>
<feature type="transmembrane region" description="Helical" evidence="7">
    <location>
        <begin position="130"/>
        <end position="150"/>
    </location>
</feature>